<accession>A0A7S0UQY7</accession>
<dbReference type="UniPathway" id="UPA00344"/>
<comment type="similarity">
    <text evidence="5">Belongs to the MoeA family.</text>
</comment>
<keyword evidence="5" id="KW-0479">Metal-binding</keyword>
<comment type="catalytic activity">
    <reaction evidence="5">
        <text>adenylyl-molybdopterin + molybdate = Mo-molybdopterin + AMP + H(+)</text>
        <dbReference type="Rhea" id="RHEA:35047"/>
        <dbReference type="ChEBI" id="CHEBI:15378"/>
        <dbReference type="ChEBI" id="CHEBI:36264"/>
        <dbReference type="ChEBI" id="CHEBI:62727"/>
        <dbReference type="ChEBI" id="CHEBI:71302"/>
        <dbReference type="ChEBI" id="CHEBI:456215"/>
    </reaction>
</comment>
<evidence type="ECO:0000256" key="4">
    <source>
        <dbReference type="ARBA" id="ARBA00023150"/>
    </source>
</evidence>
<dbReference type="CDD" id="cd00887">
    <property type="entry name" value="MoeA"/>
    <property type="match status" value="1"/>
</dbReference>
<dbReference type="Gene3D" id="3.40.980.10">
    <property type="entry name" value="MoaB/Mog-like domain"/>
    <property type="match status" value="1"/>
</dbReference>
<evidence type="ECO:0000313" key="8">
    <source>
        <dbReference type="EMBL" id="CAD8769465.1"/>
    </source>
</evidence>
<dbReference type="FunFam" id="2.170.190.11:FF:000001">
    <property type="entry name" value="Molybdopterin molybdenumtransferase"/>
    <property type="match status" value="1"/>
</dbReference>
<evidence type="ECO:0000256" key="3">
    <source>
        <dbReference type="ARBA" id="ARBA00008339"/>
    </source>
</evidence>
<protein>
    <recommendedName>
        <fullName evidence="5">Molybdopterin biosynthesis protein CNX1</fullName>
    </recommendedName>
    <alternativeName>
        <fullName evidence="5">Molybdenum cofactor biosynthesis enzyme CNX1</fullName>
    </alternativeName>
    <domain>
        <recommendedName>
            <fullName evidence="5">Molybdopterin molybdenumtransferase</fullName>
            <shortName evidence="5">MPT Mo-transferase</shortName>
            <ecNumber evidence="5">2.10.1.1</ecNumber>
        </recommendedName>
        <alternativeName>
            <fullName evidence="5">Domain E</fullName>
        </alternativeName>
    </domain>
    <domain>
        <recommendedName>
            <fullName evidence="5">Molybdopterin adenylyltransferase</fullName>
            <shortName evidence="5">MPT adenylyltransferase</shortName>
            <ecNumber evidence="5">2.7.7.75</ecNumber>
        </recommendedName>
        <alternativeName>
            <fullName evidence="5">Domain G</fullName>
        </alternativeName>
    </domain>
</protein>
<evidence type="ECO:0000259" key="7">
    <source>
        <dbReference type="SMART" id="SM00852"/>
    </source>
</evidence>
<dbReference type="GO" id="GO:0006777">
    <property type="term" value="P:Mo-molybdopterin cofactor biosynthetic process"/>
    <property type="evidence" value="ECO:0007669"/>
    <property type="project" value="UniProtKB-UniRule"/>
</dbReference>
<dbReference type="EC" id="2.7.7.75" evidence="5"/>
<dbReference type="SUPFAM" id="SSF63882">
    <property type="entry name" value="MoeA N-terminal region -like"/>
    <property type="match status" value="1"/>
</dbReference>
<dbReference type="InterPro" id="IPR036425">
    <property type="entry name" value="MoaB/Mog-like_dom_sf"/>
</dbReference>
<keyword evidence="5" id="KW-0500">Molybdenum</keyword>
<keyword evidence="5" id="KW-0808">Transferase</keyword>
<keyword evidence="4 5" id="KW-0501">Molybdenum cofactor biosynthesis</keyword>
<dbReference type="Pfam" id="PF00994">
    <property type="entry name" value="MoCF_biosynth"/>
    <property type="match status" value="1"/>
</dbReference>
<dbReference type="FunFam" id="3.40.980.10:FF:000001">
    <property type="entry name" value="Molybdopterin molybdenumtransferase"/>
    <property type="match status" value="1"/>
</dbReference>
<dbReference type="PROSITE" id="PS01079">
    <property type="entry name" value="MOCF_BIOSYNTHESIS_2"/>
    <property type="match status" value="1"/>
</dbReference>
<dbReference type="InterPro" id="IPR005111">
    <property type="entry name" value="MoeA_C_domain_IV"/>
</dbReference>
<comment type="similarity">
    <text evidence="2">In the N-terminal section; belongs to the MoaB/Mog family.</text>
</comment>
<dbReference type="Pfam" id="PF03454">
    <property type="entry name" value="MoeA_C"/>
    <property type="match status" value="1"/>
</dbReference>
<dbReference type="Pfam" id="PF03453">
    <property type="entry name" value="MoeA_N"/>
    <property type="match status" value="1"/>
</dbReference>
<comment type="function">
    <text evidence="5">Catalyzes two steps in the biosynthesis of the molybdenum cofactor. In the first step, molybdopterin is adenylated. Subsequently, molybdate is inserted into adenylated molybdopterin and AMP is released.</text>
</comment>
<dbReference type="GO" id="GO:0046872">
    <property type="term" value="F:metal ion binding"/>
    <property type="evidence" value="ECO:0007669"/>
    <property type="project" value="UniProtKB-UniRule"/>
</dbReference>
<dbReference type="PANTHER" id="PTHR10192">
    <property type="entry name" value="MOLYBDOPTERIN BIOSYNTHESIS PROTEIN"/>
    <property type="match status" value="1"/>
</dbReference>
<evidence type="ECO:0000256" key="6">
    <source>
        <dbReference type="SAM" id="MobiDB-lite"/>
    </source>
</evidence>
<comment type="catalytic activity">
    <reaction evidence="5">
        <text>molybdopterin + ATP + H(+) = adenylyl-molybdopterin + diphosphate</text>
        <dbReference type="Rhea" id="RHEA:31331"/>
        <dbReference type="ChEBI" id="CHEBI:15378"/>
        <dbReference type="ChEBI" id="CHEBI:30616"/>
        <dbReference type="ChEBI" id="CHEBI:33019"/>
        <dbReference type="ChEBI" id="CHEBI:58698"/>
        <dbReference type="ChEBI" id="CHEBI:62727"/>
    </reaction>
</comment>
<dbReference type="GO" id="GO:0005524">
    <property type="term" value="F:ATP binding"/>
    <property type="evidence" value="ECO:0007669"/>
    <property type="project" value="UniProtKB-UniRule"/>
</dbReference>
<dbReference type="Gene3D" id="3.90.105.10">
    <property type="entry name" value="Molybdopterin biosynthesis moea protein, domain 2"/>
    <property type="match status" value="1"/>
</dbReference>
<dbReference type="AlphaFoldDB" id="A0A7S0UQY7"/>
<evidence type="ECO:0000256" key="1">
    <source>
        <dbReference type="ARBA" id="ARBA00005046"/>
    </source>
</evidence>
<dbReference type="InterPro" id="IPR001453">
    <property type="entry name" value="MoaB/Mog_dom"/>
</dbReference>
<dbReference type="InterPro" id="IPR036135">
    <property type="entry name" value="MoeA_linker/N_sf"/>
</dbReference>
<dbReference type="InterPro" id="IPR036688">
    <property type="entry name" value="MoeA_C_domain_IV_sf"/>
</dbReference>
<dbReference type="GO" id="GO:0061598">
    <property type="term" value="F:molybdopterin adenylyltransferase activity"/>
    <property type="evidence" value="ECO:0007669"/>
    <property type="project" value="UniProtKB-UniRule"/>
</dbReference>
<dbReference type="EC" id="2.10.1.1" evidence="5"/>
<comment type="similarity">
    <text evidence="3">In the C-terminal section; belongs to the MoeA family.</text>
</comment>
<comment type="pathway">
    <text evidence="1 5">Cofactor biosynthesis; molybdopterin biosynthesis.</text>
</comment>
<dbReference type="EMBL" id="HBFM01009155">
    <property type="protein sequence ID" value="CAD8769465.1"/>
    <property type="molecule type" value="Transcribed_RNA"/>
</dbReference>
<reference evidence="8" key="1">
    <citation type="submission" date="2021-01" db="EMBL/GenBank/DDBJ databases">
        <authorList>
            <person name="Corre E."/>
            <person name="Pelletier E."/>
            <person name="Niang G."/>
            <person name="Scheremetjew M."/>
            <person name="Finn R."/>
            <person name="Kale V."/>
            <person name="Holt S."/>
            <person name="Cochrane G."/>
            <person name="Meng A."/>
            <person name="Brown T."/>
            <person name="Cohen L."/>
        </authorList>
    </citation>
    <scope>NUCLEOTIDE SEQUENCE</scope>
    <source>
        <strain evidence="8">SAG 63-3</strain>
    </source>
</reference>
<gene>
    <name evidence="8" type="ORF">PPAR00522_LOCUS5863</name>
</gene>
<feature type="domain" description="MoaB/Mog" evidence="7">
    <location>
        <begin position="186"/>
        <end position="353"/>
    </location>
</feature>
<evidence type="ECO:0000256" key="5">
    <source>
        <dbReference type="RuleBase" id="RU365090"/>
    </source>
</evidence>
<comment type="cofactor">
    <cofactor evidence="5">
        <name>Mg(2+)</name>
        <dbReference type="ChEBI" id="CHEBI:18420"/>
    </cofactor>
</comment>
<dbReference type="GO" id="GO:0005829">
    <property type="term" value="C:cytosol"/>
    <property type="evidence" value="ECO:0007669"/>
    <property type="project" value="TreeGrafter"/>
</dbReference>
<dbReference type="Gene3D" id="2.40.340.10">
    <property type="entry name" value="MoeA, C-terminal, domain IV"/>
    <property type="match status" value="1"/>
</dbReference>
<name>A0A7S0UQY7_9CHLO</name>
<dbReference type="Gene3D" id="2.170.190.11">
    <property type="entry name" value="Molybdopterin biosynthesis moea protein, domain 3"/>
    <property type="match status" value="1"/>
</dbReference>
<dbReference type="InterPro" id="IPR008284">
    <property type="entry name" value="MoCF_biosynth_CS"/>
</dbReference>
<proteinExistence type="inferred from homology"/>
<organism evidence="8">
    <name type="scientific">Polytomella parva</name>
    <dbReference type="NCBI Taxonomy" id="51329"/>
    <lineage>
        <taxon>Eukaryota</taxon>
        <taxon>Viridiplantae</taxon>
        <taxon>Chlorophyta</taxon>
        <taxon>core chlorophytes</taxon>
        <taxon>Chlorophyceae</taxon>
        <taxon>CS clade</taxon>
        <taxon>Chlamydomonadales</taxon>
        <taxon>Chlamydomonadaceae</taxon>
        <taxon>Polytomella</taxon>
    </lineage>
</organism>
<sequence length="482" mass="52084">MSVFSPYEMIPIPMAVRVALEQTSALRSEKVSIVQAVNRVLAQKVIAPDSVPPFPASIKDGYAVVSSDGPGVYDVIGESRAGYLDPIEVKKGTVAYITTGAPVPPGADAVLQIEDTEVALREGNRISKVHIKKSVPSGYDIRPIGSDILVGSTVLDPGTLIGEAEVGILATVGVISVAVHRRPLVAVLSTGDEVVDPDSKPAPGQIRDANRALLLAALSKAGADTLDLGIAKDTEGHLEACLARALAADVDVFITSGGVSMGDRDLVKPLLERNGVVHYGRVLMKPGKPLTFATLSKLEKVDREKESERTRDKEEEKEKMEEKKQKMLFFGLPGNPVSSFVCFHLVVLPVLRKMAGWNHPELRRIHVRIQNDIKMDPERPEYHRVQIAWASTSETRSETHHASQLRAPLDLITSWTPSKANDAVKFEFHAFSTGNQISSRLLSARTANGLLEVPQASGILKRGSVVPALLIDGLQSMMTSEC</sequence>
<evidence type="ECO:0000256" key="2">
    <source>
        <dbReference type="ARBA" id="ARBA00007589"/>
    </source>
</evidence>
<keyword evidence="5" id="KW-0460">Magnesium</keyword>
<dbReference type="InterPro" id="IPR005110">
    <property type="entry name" value="MoeA_linker/N"/>
</dbReference>
<dbReference type="InterPro" id="IPR038987">
    <property type="entry name" value="MoeA-like"/>
</dbReference>
<dbReference type="SUPFAM" id="SSF53218">
    <property type="entry name" value="Molybdenum cofactor biosynthesis proteins"/>
    <property type="match status" value="1"/>
</dbReference>
<dbReference type="SMART" id="SM00852">
    <property type="entry name" value="MoCF_biosynth"/>
    <property type="match status" value="1"/>
</dbReference>
<feature type="region of interest" description="Disordered" evidence="6">
    <location>
        <begin position="301"/>
        <end position="320"/>
    </location>
</feature>
<dbReference type="GO" id="GO:0061599">
    <property type="term" value="F:molybdopterin molybdotransferase activity"/>
    <property type="evidence" value="ECO:0007669"/>
    <property type="project" value="UniProtKB-UniRule"/>
</dbReference>
<dbReference type="PANTHER" id="PTHR10192:SF5">
    <property type="entry name" value="GEPHYRIN"/>
    <property type="match status" value="1"/>
</dbReference>
<dbReference type="SUPFAM" id="SSF63867">
    <property type="entry name" value="MoeA C-terminal domain-like"/>
    <property type="match status" value="1"/>
</dbReference>